<feature type="domain" description="CCHC-type" evidence="3">
    <location>
        <begin position="268"/>
        <end position="283"/>
    </location>
</feature>
<name>A0A163J686_ABSGL</name>
<keyword evidence="1" id="KW-0863">Zinc-finger</keyword>
<feature type="region of interest" description="Disordered" evidence="2">
    <location>
        <begin position="280"/>
        <end position="317"/>
    </location>
</feature>
<dbReference type="EMBL" id="LT551808">
    <property type="protein sequence ID" value="SAL97434.1"/>
    <property type="molecule type" value="Genomic_DNA"/>
</dbReference>
<organism evidence="4">
    <name type="scientific">Absidia glauca</name>
    <name type="common">Pin mould</name>
    <dbReference type="NCBI Taxonomy" id="4829"/>
    <lineage>
        <taxon>Eukaryota</taxon>
        <taxon>Fungi</taxon>
        <taxon>Fungi incertae sedis</taxon>
        <taxon>Mucoromycota</taxon>
        <taxon>Mucoromycotina</taxon>
        <taxon>Mucoromycetes</taxon>
        <taxon>Mucorales</taxon>
        <taxon>Cunninghamellaceae</taxon>
        <taxon>Absidia</taxon>
    </lineage>
</organism>
<protein>
    <recommendedName>
        <fullName evidence="3">CCHC-type domain-containing protein</fullName>
    </recommendedName>
</protein>
<dbReference type="InterPro" id="IPR001878">
    <property type="entry name" value="Znf_CCHC"/>
</dbReference>
<dbReference type="OMA" id="IIRTHHW"/>
<dbReference type="GO" id="GO:0008270">
    <property type="term" value="F:zinc ion binding"/>
    <property type="evidence" value="ECO:0007669"/>
    <property type="project" value="UniProtKB-KW"/>
</dbReference>
<keyword evidence="1" id="KW-0479">Metal-binding</keyword>
<dbReference type="Proteomes" id="UP000078561">
    <property type="component" value="Unassembled WGS sequence"/>
</dbReference>
<dbReference type="GO" id="GO:0003676">
    <property type="term" value="F:nucleic acid binding"/>
    <property type="evidence" value="ECO:0007669"/>
    <property type="project" value="InterPro"/>
</dbReference>
<dbReference type="InParanoid" id="A0A163J686"/>
<sequence>MALSNKNPPPLPGDPSSPPITNNNSNRPNGKSWAQVAGSRQRQSLIHQNSERKGTDSSAPSIIRTHHWKPGRNPGSMFFDIGAANITHLQSYKYILEQYPTRVAVVPISQGPRRLVEVNFDVDDPNINIALTNGLKVASSNSLIIPCLAINVKESDLNIVRLSLTRLPLLRESKLLDGLKLSLAKYGSIIDVGIYREQSTQTYMGTGYAILNRSNTKGLEPLTHNIAWDDSMAGYYATWEDMPKWCRYCHSEGHLVGECQILLDRTACYNCKQPGHKAAVCPRGNSGKRQRKLPSPPTESTVPITPPGPTVASPSPVVTPKAAVTTSNSYVALTYEEHWDEVVDEVLAKDSPAGNTQHSMDSTTAATPITIASALFEDTLDPHDEEDLDPLVETTQNDQSLSMDEDDISDGDSLDNMDNRMEDLTGPQDEPLDDRQPSDDQPLTNSTKSKQQQHQAAAPTRTQPKRSAGRPARYTN</sequence>
<feature type="compositionally biased region" description="Low complexity" evidence="2">
    <location>
        <begin position="19"/>
        <end position="29"/>
    </location>
</feature>
<feature type="compositionally biased region" description="Polar residues" evidence="2">
    <location>
        <begin position="38"/>
        <end position="48"/>
    </location>
</feature>
<dbReference type="SMART" id="SM00343">
    <property type="entry name" value="ZnF_C2HC"/>
    <property type="match status" value="2"/>
</dbReference>
<gene>
    <name evidence="4" type="primary">ABSGL_02931.1 scaffold 4085</name>
</gene>
<dbReference type="Gene3D" id="4.10.60.10">
    <property type="entry name" value="Zinc finger, CCHC-type"/>
    <property type="match status" value="1"/>
</dbReference>
<dbReference type="PROSITE" id="PS50158">
    <property type="entry name" value="ZF_CCHC"/>
    <property type="match status" value="1"/>
</dbReference>
<dbReference type="InterPro" id="IPR036875">
    <property type="entry name" value="Znf_CCHC_sf"/>
</dbReference>
<proteinExistence type="predicted"/>
<evidence type="ECO:0000256" key="2">
    <source>
        <dbReference type="SAM" id="MobiDB-lite"/>
    </source>
</evidence>
<keyword evidence="1" id="KW-0862">Zinc</keyword>
<feature type="compositionally biased region" description="Acidic residues" evidence="2">
    <location>
        <begin position="403"/>
        <end position="415"/>
    </location>
</feature>
<feature type="region of interest" description="Disordered" evidence="2">
    <location>
        <begin position="1"/>
        <end position="69"/>
    </location>
</feature>
<feature type="compositionally biased region" description="Polar residues" evidence="2">
    <location>
        <begin position="439"/>
        <end position="455"/>
    </location>
</feature>
<evidence type="ECO:0000313" key="4">
    <source>
        <dbReference type="EMBL" id="SAL97434.1"/>
    </source>
</evidence>
<feature type="region of interest" description="Disordered" evidence="2">
    <location>
        <begin position="393"/>
        <end position="476"/>
    </location>
</feature>
<dbReference type="SUPFAM" id="SSF57756">
    <property type="entry name" value="Retrovirus zinc finger-like domains"/>
    <property type="match status" value="1"/>
</dbReference>
<dbReference type="OrthoDB" id="2264205at2759"/>
<reference evidence="4" key="1">
    <citation type="submission" date="2016-04" db="EMBL/GenBank/DDBJ databases">
        <authorList>
            <person name="Evans L.H."/>
            <person name="Alamgir A."/>
            <person name="Owens N."/>
            <person name="Weber N.D."/>
            <person name="Virtaneva K."/>
            <person name="Barbian K."/>
            <person name="Babar A."/>
            <person name="Rosenke K."/>
        </authorList>
    </citation>
    <scope>NUCLEOTIDE SEQUENCE [LARGE SCALE GENOMIC DNA]</scope>
    <source>
        <strain evidence="4">CBS 101.48</strain>
    </source>
</reference>
<evidence type="ECO:0000256" key="1">
    <source>
        <dbReference type="PROSITE-ProRule" id="PRU00047"/>
    </source>
</evidence>
<keyword evidence="5" id="KW-1185">Reference proteome</keyword>
<dbReference type="AlphaFoldDB" id="A0A163J686"/>
<accession>A0A163J686</accession>
<evidence type="ECO:0000313" key="5">
    <source>
        <dbReference type="Proteomes" id="UP000078561"/>
    </source>
</evidence>
<evidence type="ECO:0000259" key="3">
    <source>
        <dbReference type="PROSITE" id="PS50158"/>
    </source>
</evidence>
<feature type="compositionally biased region" description="Pro residues" evidence="2">
    <location>
        <begin position="7"/>
        <end position="18"/>
    </location>
</feature>